<comment type="pathway">
    <text evidence="1">Lipid metabolism.</text>
</comment>
<evidence type="ECO:0000256" key="10">
    <source>
        <dbReference type="ARBA" id="ARBA00047785"/>
    </source>
</evidence>
<dbReference type="Proteomes" id="UP001209535">
    <property type="component" value="Unassembled WGS sequence"/>
</dbReference>
<evidence type="ECO:0000256" key="4">
    <source>
        <dbReference type="ARBA" id="ARBA00023098"/>
    </source>
</evidence>
<keyword evidence="5" id="KW-0012">Acyltransferase</keyword>
<evidence type="ECO:0000256" key="3">
    <source>
        <dbReference type="ARBA" id="ARBA00022679"/>
    </source>
</evidence>
<dbReference type="EMBL" id="JAOVQO010000001">
    <property type="protein sequence ID" value="MCU9846412.1"/>
    <property type="molecule type" value="Genomic_DNA"/>
</dbReference>
<evidence type="ECO:0000313" key="12">
    <source>
        <dbReference type="Proteomes" id="UP001209535"/>
    </source>
</evidence>
<sequence length="250" mass="27636">MLTLHRGRYRARLAETPEDVARAQELRWRAFRAAQAGSEEGGRDRDRFDFTCLHVLVEEAATGVPVATWRLLPCADSGQIERSYTAQFYDLAPLSRFAGPMVEMGRFCLAPDRHDPDILRIAWGAMTAFVDRHGVTMLFGCASFPGTDANAYLDALAYLGARHLAPRRWRPGTRAAEVISIAPEAATPEPDTRRALLSMPPLLRSYLAMGGRVSDHAVADRDLGTLHVFIGLEVARVPAARVRALRLNAE</sequence>
<dbReference type="PANTHER" id="PTHR37323">
    <property type="entry name" value="GCN5-RELATED N-ACETYLTRANSFERASE"/>
    <property type="match status" value="1"/>
</dbReference>
<evidence type="ECO:0000256" key="1">
    <source>
        <dbReference type="ARBA" id="ARBA00005189"/>
    </source>
</evidence>
<evidence type="ECO:0000256" key="5">
    <source>
        <dbReference type="ARBA" id="ARBA00023315"/>
    </source>
</evidence>
<comment type="caution">
    <text evidence="11">The sequence shown here is derived from an EMBL/GenBank/DDBJ whole genome shotgun (WGS) entry which is preliminary data.</text>
</comment>
<comment type="similarity">
    <text evidence="6">Belongs to the acetyltransferase family. OlsB subfamily.</text>
</comment>
<accession>A0ABT2X060</accession>
<gene>
    <name evidence="11" type="ORF">OEZ60_00140</name>
</gene>
<keyword evidence="3" id="KW-0808">Transferase</keyword>
<proteinExistence type="inferred from homology"/>
<evidence type="ECO:0000256" key="8">
    <source>
        <dbReference type="ARBA" id="ARBA00039866"/>
    </source>
</evidence>
<dbReference type="InterPro" id="IPR052351">
    <property type="entry name" value="Ornithine_N-alpha-AT"/>
</dbReference>
<reference evidence="11 12" key="1">
    <citation type="submission" date="2022-10" db="EMBL/GenBank/DDBJ databases">
        <title>Defluviimonas sp. nov., isolated from ocean surface sediments.</title>
        <authorList>
            <person name="He W."/>
            <person name="Wang L."/>
            <person name="Zhang D.-F."/>
        </authorList>
    </citation>
    <scope>NUCLEOTIDE SEQUENCE [LARGE SCALE GENOMIC DNA]</scope>
    <source>
        <strain evidence="11 12">WL0024</strain>
    </source>
</reference>
<evidence type="ECO:0000256" key="9">
    <source>
        <dbReference type="ARBA" id="ARBA00045724"/>
    </source>
</evidence>
<evidence type="ECO:0000256" key="7">
    <source>
        <dbReference type="ARBA" id="ARBA00039058"/>
    </source>
</evidence>
<dbReference type="Pfam" id="PF13444">
    <property type="entry name" value="Acetyltransf_5"/>
    <property type="match status" value="1"/>
</dbReference>
<organism evidence="11 12">
    <name type="scientific">Albidovulum salinarum</name>
    <dbReference type="NCBI Taxonomy" id="2984153"/>
    <lineage>
        <taxon>Bacteria</taxon>
        <taxon>Pseudomonadati</taxon>
        <taxon>Pseudomonadota</taxon>
        <taxon>Alphaproteobacteria</taxon>
        <taxon>Rhodobacterales</taxon>
        <taxon>Paracoccaceae</taxon>
        <taxon>Albidovulum</taxon>
    </lineage>
</organism>
<keyword evidence="2" id="KW-0444">Lipid biosynthesis</keyword>
<dbReference type="EC" id="2.3.2.30" evidence="7"/>
<keyword evidence="4" id="KW-0443">Lipid metabolism</keyword>
<keyword evidence="12" id="KW-1185">Reference proteome</keyword>
<evidence type="ECO:0000256" key="6">
    <source>
        <dbReference type="ARBA" id="ARBA00038095"/>
    </source>
</evidence>
<dbReference type="RefSeq" id="WP_263331983.1">
    <property type="nucleotide sequence ID" value="NZ_JAOVQO010000001.1"/>
</dbReference>
<dbReference type="Gene3D" id="3.40.630.30">
    <property type="match status" value="1"/>
</dbReference>
<evidence type="ECO:0000256" key="2">
    <source>
        <dbReference type="ARBA" id="ARBA00022516"/>
    </source>
</evidence>
<name>A0ABT2X060_9RHOB</name>
<comment type="catalytic activity">
    <reaction evidence="10">
        <text>a (3R)-hydroxyacyl-[ACP] + L-ornithine = a lyso-ornithine lipid + holo-[ACP] + H(+)</text>
        <dbReference type="Rhea" id="RHEA:20633"/>
        <dbReference type="Rhea" id="RHEA-COMP:9685"/>
        <dbReference type="Rhea" id="RHEA-COMP:9945"/>
        <dbReference type="ChEBI" id="CHEBI:15378"/>
        <dbReference type="ChEBI" id="CHEBI:46911"/>
        <dbReference type="ChEBI" id="CHEBI:64479"/>
        <dbReference type="ChEBI" id="CHEBI:78827"/>
        <dbReference type="ChEBI" id="CHEBI:138482"/>
        <dbReference type="EC" id="2.3.2.30"/>
    </reaction>
    <physiologicalReaction direction="left-to-right" evidence="10">
        <dbReference type="Rhea" id="RHEA:20634"/>
    </physiologicalReaction>
</comment>
<comment type="function">
    <text evidence="9">Catalyzes the first step in the biosynthesis of ornithine lipids, which are phosphorus-free membrane lipids. Catalyzes the 3-hydroxyacyl-acyl carrier protein-dependent acylation of ornithine to form lyso-ornithine lipid (LOL).</text>
</comment>
<dbReference type="InterPro" id="IPR016181">
    <property type="entry name" value="Acyl_CoA_acyltransferase"/>
</dbReference>
<protein>
    <recommendedName>
        <fullName evidence="8">L-ornithine N(alpha)-acyltransferase</fullName>
        <ecNumber evidence="7">2.3.2.30</ecNumber>
    </recommendedName>
</protein>
<dbReference type="PANTHER" id="PTHR37323:SF1">
    <property type="entry name" value="L-ORNITHINE N(ALPHA)-ACYLTRANSFERASE"/>
    <property type="match status" value="1"/>
</dbReference>
<evidence type="ECO:0000313" key="11">
    <source>
        <dbReference type="EMBL" id="MCU9846412.1"/>
    </source>
</evidence>
<dbReference type="SUPFAM" id="SSF55729">
    <property type="entry name" value="Acyl-CoA N-acyltransferases (Nat)"/>
    <property type="match status" value="1"/>
</dbReference>